<feature type="disulfide bond" evidence="2">
    <location>
        <begin position="2578"/>
        <end position="2596"/>
    </location>
</feature>
<feature type="domain" description="MAM" evidence="4">
    <location>
        <begin position="32"/>
        <end position="273"/>
    </location>
</feature>
<dbReference type="PRINTS" id="PR00020">
    <property type="entry name" value="MAMDOMAIN"/>
</dbReference>
<feature type="domain" description="MAM" evidence="4">
    <location>
        <begin position="991"/>
        <end position="1040"/>
    </location>
</feature>
<feature type="domain" description="MAM" evidence="4">
    <location>
        <begin position="2877"/>
        <end position="2934"/>
    </location>
</feature>
<feature type="domain" description="MAM" evidence="4">
    <location>
        <begin position="1429"/>
        <end position="1592"/>
    </location>
</feature>
<dbReference type="InterPro" id="IPR051560">
    <property type="entry name" value="MAM_domain-containing"/>
</dbReference>
<keyword evidence="6" id="KW-1185">Reference proteome</keyword>
<feature type="disulfide bond" evidence="2">
    <location>
        <begin position="2842"/>
        <end position="2860"/>
    </location>
</feature>
<dbReference type="CDD" id="cd06263">
    <property type="entry name" value="MAM"/>
    <property type="match status" value="13"/>
</dbReference>
<dbReference type="Pfam" id="PF00629">
    <property type="entry name" value="MAM"/>
    <property type="match status" value="15"/>
</dbReference>
<dbReference type="GO" id="GO:0016020">
    <property type="term" value="C:membrane"/>
    <property type="evidence" value="ECO:0007669"/>
    <property type="project" value="InterPro"/>
</dbReference>
<feature type="disulfide bond" evidence="2">
    <location>
        <begin position="2818"/>
        <end position="2833"/>
    </location>
</feature>
<feature type="disulfide bond" evidence="2">
    <location>
        <begin position="2145"/>
        <end position="2163"/>
    </location>
</feature>
<sequence>MGSCINKDQVCDGEKDCGQQDNSDEATCTAAHMCDFEHSLCDWAQDVTDDFDWVIMSGQTPTPDTGPFRDHTTGLVTGHYVYTESSAPRRPGQKARLLIEGVIGPSYYSDLAVDDIVLSAGCRFSQNTLPTAGYTVTDTTPKVCATSQYQCANGDCIDQSRYCDFSKDCSDGSDELTCGACNFEAGLCGYKDLNHQLGLFQFGFNINDSYRNVFTIAGRYGSGWEPMNIYIGSLGGLPAGSHLEFRVTPGQGALVNNSADVAIDDITFTYCTPRQLPPAVSCTFETGFCTWNQSTSDQMDWLRHQGSTPTAHTGPSDDQTTGVGYYVYIETSPPTRPGDSAVLQTPWLLPTDSAGYCLTFWYYMFGSTMGNLTLNLMTPQGIQTFWSKHGPQGDQWRQAQRTVVSTTEYSLFFQAFSGGYLGDIAIDDILALRGPCPPTASCDFEEDTCSWTKSSMGNINWTLGTNGSTAMGTGPRLDHTFGSDSGHFLFLHGSKSGDQAFLASTLLNSVSSFCLQFSYYMHGQHTGSLNISVTINGTSPPQSMWSLQGDQGDQWKHAAVSLPYLSNQQFRILLQGISTGGQQENIAVDDISFNTGDCPLGSCNFEADMCSYSNVLTGDDFDWQRGRGESSSRTLGPSTDHTRHTSSGHYMYLETSGANLTAGQKAWLVSETLPSPRNPTGGCLFFYYHMYGVGIGTLNVYTWSASTHNLTLIWSVSGNQGNVWKYGLAPILTNNSYEITFEGVYGGNTTGDIAIDDISVSSYQCFGMTKPTTPSSVLISPVTYPPTSIDCDFESDICNWQQDTSDQFNWEVQAGRTLTGTGPTADHTYSTLRGHFAYMNSSHDSANSSARLLSPALTIGPQGVCFKFWYYMYGSSINRLTLLAQRNGKSQALWTRSGTQGPQWRYGQVHIRTNGSTVFILEGLPGLGAHGDIALDDISVNVDRCPDEVICDFENDKCGYTQAYDDNFDWDLNLASAFDTISGPSADHTFGEQGAEWEIAQATLRSTVPFKVTFEGVVGNGFFKSICIDDITVQPGACPGEGNCDFEENLCTWKNTAVGDNFDWLQGQNQPLAGFSGTVVDHTLNTVYGVYMYTDSSPPRQTGDKAWLISPSFDNSTARCLSLWYMMATRGTINIKVIALTNGTVINVVGIKQESTNWQLSRVTIANIKSSYRIVIEHIVQTPGLSDVAIDDISLQTGNCSVLPTMSPQQCAFTCPGSTTCIARNKVCDFVSDCPHGEEETACGYNCNFDNQTCHWGPDRDHTTNSGLGYYLYTDASNGTRYDQALLQSPLFQSSSPTCQLSLWYHMFGSGVGDLFVMKEEGVTKTYLWKTSGDHGNRWYQAVIPIERMASPFTLTIGSTRSFNVLGDIAIDDIFFQHCSFPDPATSCTAHSTFKCRSQACVPTQNVCDFVDDCGDGTDELDYTCDDYIRCDFETSMCGWNQDTTDNMDWSRLAGPTPTSGTGPLHDHTLGTSSGHYIYVKSSDPHKEGATARIISRAFQSSASAPYCQLKFFYYMYGQTIGSLSVYTRNSFNGPLVKRFSRSGEIGNYWVSSVVPIYDTKPFQIIIEATLHNASLGDIGIDDTIFTSACKLLTTDFPIGTPGSSVTTPSPCGDPSVYYQCLNASRCISRTLVCDFVTQCTDGSDEANCGTCDFQQGMCGWQDISVDKYVWERHNGSTASAISGPNADHTTGKTTGNYIYVDSTATDDYGKAVMISPMYGAIGAGCEISFWVHKKTFAYLSLYLVPPGQSPYDGQRIQVWQVSASLGSNWTSATAGLGAHPPGYRLVFEGIFGTTDGDIALDDITFSPSCALGSNMSKCPSNQYHCDNHICVDKTRVCDFANDCGDNSDEKNCSSYVERCNFEVDLCNWIQDQTDVFDWTRKSGSTTTAGTGPDRDHTLGTETGTYLYLESSNRKANDTARLKSLIFQPASEGQCYMRFFHHMLGKDINALNIYIEGAEQGSRALLLSIHDQQGDEWRKTILSIVSAYNFRIVIEGTTGASDLGDIGLDDISFTPGCRLAVGAKGIDEAQCPSVCDFENHDYHFVPLCGWTNQAEGNAADWILRTPSSSGYPAVDHNPGTSSGHFVGVIFPVTQSVHANSWLLVFELQGLSNGYAALDDYSFQNCGLPSMSSSPPVCNELSEFQCGNGQCIPKGQVCDMQSDCCDNSDESPYQCYAYKKIDFEQGLDGFVQLTDDNFNWTRHRGPTETSGTGPSQDHTTDSTSGYYLYIESSPPQQMNDKARLAYYLPAPTPGFHCSMRLWYHMYGAHSGSLNIYSQDAAGNTIPYQTLALDHGNQWLKSEVTFDAQLPFSAIIEGVVGVGQLSDIAIDDVSFTPGCGIRSPTTPPPTPSVTVTQPSTPSTFPPCQASQFQCASTGICIPGENQCDFNTDCPDNSDEMSCFTIGTCTFSASFCGWAKYIPDLMDWQLVRPSDIHNVITAPQKDGDGSSNGYFLYLQDTQNGNTNGQTDRLLSPAYSRCSGECKIQFSYFIQGSNPGALALSIFSSSVNNTLWKSVSTTSDQWVTETVGLDRRKDKFSLQFDHVDAPNMSGTIAIDNIKFSNCELPVPVLKCPSDLFNCSNHACIDSSLICDHMDDCGDNSDENPSLCTQYKMYDFDENLQSLGEFTQGLTTIDDQQDWSLYKGSSTPGLPTMDHTTGTHYGHYIYLWASNGTKFGDTAWLVSTPFQTSTSDKPCSLHFFYYIYGNNGHQINIMYRTHRNGPADKVEWSVSGSYGAIWQRASTQISVSQPFQVIIEGQLRGSSYGVAIDDLSLSPGCSVSDSPLPALPVTPPTTPPPACTSNQYLCIINRMCISNRSRCDGVSDCPDSSDELGCACTSSKFRCSNGLCINSNKKCDAANDCRDENASDENDPDCVLYLRFNFESSSFGEFTQGHTGIEDKTDWQIGQASSMSFSGLPHTDHTTGKSSGHFLFSRSHNPGDTAWLISRPFGAQQDRTAR</sequence>
<reference evidence="5 6" key="1">
    <citation type="submission" date="2018-04" db="EMBL/GenBank/DDBJ databases">
        <title>The genome of golden apple snail Pomacea canaliculata provides insight into stress tolerance and invasive adaptation.</title>
        <authorList>
            <person name="Liu C."/>
            <person name="Liu B."/>
            <person name="Ren Y."/>
            <person name="Zhang Y."/>
            <person name="Wang H."/>
            <person name="Li S."/>
            <person name="Jiang F."/>
            <person name="Yin L."/>
            <person name="Zhang G."/>
            <person name="Qian W."/>
            <person name="Fan W."/>
        </authorList>
    </citation>
    <scope>NUCLEOTIDE SEQUENCE [LARGE SCALE GENOMIC DNA]</scope>
    <source>
        <strain evidence="5">SZHN2017</strain>
        <tissue evidence="5">Muscle</tissue>
    </source>
</reference>
<dbReference type="PROSITE" id="PS50060">
    <property type="entry name" value="MAM_2"/>
    <property type="match status" value="17"/>
</dbReference>
<keyword evidence="1 2" id="KW-1015">Disulfide bond</keyword>
<comment type="caution">
    <text evidence="2">Lacks conserved residue(s) required for the propagation of feature annotation.</text>
</comment>
<gene>
    <name evidence="5" type="ORF">C0Q70_05253</name>
</gene>
<evidence type="ECO:0000313" key="5">
    <source>
        <dbReference type="EMBL" id="PVD33991.1"/>
    </source>
</evidence>
<evidence type="ECO:0000259" key="4">
    <source>
        <dbReference type="PROSITE" id="PS50060"/>
    </source>
</evidence>
<dbReference type="PROSITE" id="PS01209">
    <property type="entry name" value="LDLRA_1"/>
    <property type="match status" value="5"/>
</dbReference>
<feature type="region of interest" description="Disordered" evidence="3">
    <location>
        <begin position="626"/>
        <end position="646"/>
    </location>
</feature>
<feature type="domain" description="MAM" evidence="4">
    <location>
        <begin position="1226"/>
        <end position="1381"/>
    </location>
</feature>
<dbReference type="InterPro" id="IPR036055">
    <property type="entry name" value="LDL_receptor-like_sf"/>
</dbReference>
<feature type="disulfide bond" evidence="2">
    <location>
        <begin position="1838"/>
        <end position="1853"/>
    </location>
</feature>
<feature type="domain" description="MAM" evidence="4">
    <location>
        <begin position="789"/>
        <end position="947"/>
    </location>
</feature>
<feature type="domain" description="MAM" evidence="4">
    <location>
        <begin position="2404"/>
        <end position="2564"/>
    </location>
</feature>
<dbReference type="CDD" id="cd00112">
    <property type="entry name" value="LDLa"/>
    <property type="match status" value="11"/>
</dbReference>
<feature type="disulfide bond" evidence="2">
    <location>
        <begin position="163"/>
        <end position="178"/>
    </location>
</feature>
<dbReference type="InterPro" id="IPR000998">
    <property type="entry name" value="MAM_dom"/>
</dbReference>
<feature type="domain" description="MAM" evidence="4">
    <location>
        <begin position="440"/>
        <end position="600"/>
    </location>
</feature>
<proteinExistence type="predicted"/>
<organism evidence="5 6">
    <name type="scientific">Pomacea canaliculata</name>
    <name type="common">Golden apple snail</name>
    <dbReference type="NCBI Taxonomy" id="400727"/>
    <lineage>
        <taxon>Eukaryota</taxon>
        <taxon>Metazoa</taxon>
        <taxon>Spiralia</taxon>
        <taxon>Lophotrochozoa</taxon>
        <taxon>Mollusca</taxon>
        <taxon>Gastropoda</taxon>
        <taxon>Caenogastropoda</taxon>
        <taxon>Architaenioglossa</taxon>
        <taxon>Ampullarioidea</taxon>
        <taxon>Ampullariidae</taxon>
        <taxon>Pomacea</taxon>
    </lineage>
</organism>
<feature type="disulfide bond" evidence="2">
    <location>
        <begin position="1228"/>
        <end position="1243"/>
    </location>
</feature>
<feature type="domain" description="MAM" evidence="4">
    <location>
        <begin position="2033"/>
        <end position="2086"/>
    </location>
</feature>
<dbReference type="SMART" id="SM00192">
    <property type="entry name" value="LDLa"/>
    <property type="match status" value="11"/>
</dbReference>
<feature type="disulfide bond" evidence="2">
    <location>
        <begin position="1826"/>
        <end position="1844"/>
    </location>
</feature>
<feature type="region of interest" description="Disordered" evidence="3">
    <location>
        <begin position="2200"/>
        <end position="2219"/>
    </location>
</feature>
<evidence type="ECO:0000256" key="2">
    <source>
        <dbReference type="PROSITE-ProRule" id="PRU00124"/>
    </source>
</evidence>
<name>A0A2T7PKN8_POMCA</name>
<feature type="disulfide bond" evidence="2">
    <location>
        <begin position="2385"/>
        <end position="2400"/>
    </location>
</feature>
<feature type="domain" description="MAM" evidence="4">
    <location>
        <begin position="949"/>
        <end position="989"/>
    </location>
</feature>
<feature type="disulfide bond" evidence="2">
    <location>
        <begin position="1634"/>
        <end position="1649"/>
    </location>
</feature>
<feature type="domain" description="MAM" evidence="4">
    <location>
        <begin position="601"/>
        <end position="767"/>
    </location>
</feature>
<feature type="domain" description="MAM" evidence="4">
    <location>
        <begin position="1858"/>
        <end position="2019"/>
    </location>
</feature>
<feature type="disulfide bond" evidence="2">
    <location>
        <begin position="2835"/>
        <end position="2847"/>
    </location>
</feature>
<dbReference type="SUPFAM" id="SSF49899">
    <property type="entry name" value="Concanavalin A-like lectins/glucanases"/>
    <property type="match status" value="15"/>
</dbReference>
<dbReference type="PANTHER" id="PTHR23282">
    <property type="entry name" value="APICAL ENDOSOMAL GLYCOPROTEIN PRECURSOR"/>
    <property type="match status" value="1"/>
</dbReference>
<dbReference type="InterPro" id="IPR023415">
    <property type="entry name" value="LDLR_class-A_CS"/>
</dbReference>
<dbReference type="InterPro" id="IPR013320">
    <property type="entry name" value="ConA-like_dom_sf"/>
</dbReference>
<evidence type="ECO:0000256" key="3">
    <source>
        <dbReference type="SAM" id="MobiDB-lite"/>
    </source>
</evidence>
<dbReference type="Gene3D" id="4.10.400.10">
    <property type="entry name" value="Low-density Lipoprotein Receptor"/>
    <property type="match status" value="10"/>
</dbReference>
<dbReference type="OrthoDB" id="412155at2759"/>
<dbReference type="InterPro" id="IPR002172">
    <property type="entry name" value="LDrepeatLR_classA_rpt"/>
</dbReference>
<feature type="disulfide bond" evidence="2">
    <location>
        <begin position="2571"/>
        <end position="2583"/>
    </location>
</feature>
<feature type="domain" description="MAM" evidence="4">
    <location>
        <begin position="2614"/>
        <end position="2778"/>
    </location>
</feature>
<evidence type="ECO:0000256" key="1">
    <source>
        <dbReference type="ARBA" id="ARBA00023157"/>
    </source>
</evidence>
<evidence type="ECO:0000313" key="6">
    <source>
        <dbReference type="Proteomes" id="UP000245119"/>
    </source>
</evidence>
<dbReference type="Pfam" id="PF00057">
    <property type="entry name" value="Ldl_recept_a"/>
    <property type="match status" value="9"/>
</dbReference>
<dbReference type="STRING" id="400727.A0A2T7PKN8"/>
<feature type="domain" description="MAM" evidence="4">
    <location>
        <begin position="280"/>
        <end position="438"/>
    </location>
</feature>
<dbReference type="PANTHER" id="PTHR23282:SF101">
    <property type="entry name" value="MAM DOMAIN-CONTAINING PROTEIN"/>
    <property type="match status" value="1"/>
</dbReference>
<feature type="disulfide bond" evidence="2">
    <location>
        <begin position="1396"/>
        <end position="1414"/>
    </location>
</feature>
<accession>A0A2T7PKN8</accession>
<dbReference type="PROSITE" id="PS50068">
    <property type="entry name" value="LDLRA_2"/>
    <property type="match status" value="10"/>
</dbReference>
<dbReference type="SMART" id="SM00137">
    <property type="entry name" value="MAM"/>
    <property type="match status" value="13"/>
</dbReference>
<feature type="domain" description="MAM" evidence="4">
    <location>
        <begin position="1650"/>
        <end position="1812"/>
    </location>
</feature>
<protein>
    <recommendedName>
        <fullName evidence="4">MAM domain-containing protein</fullName>
    </recommendedName>
</protein>
<feature type="disulfide bond" evidence="2">
    <location>
        <begin position="144"/>
        <end position="156"/>
    </location>
</feature>
<dbReference type="Proteomes" id="UP000245119">
    <property type="component" value="Linkage Group LG3"/>
</dbReference>
<dbReference type="Gene3D" id="2.60.120.200">
    <property type="match status" value="17"/>
</dbReference>
<dbReference type="SUPFAM" id="SSF57424">
    <property type="entry name" value="LDL receptor-like module"/>
    <property type="match status" value="9"/>
</dbReference>
<dbReference type="EMBL" id="PZQS01000003">
    <property type="protein sequence ID" value="PVD33991.1"/>
    <property type="molecule type" value="Genomic_DNA"/>
</dbReference>
<comment type="caution">
    <text evidence="5">The sequence shown here is derived from an EMBL/GenBank/DDBJ whole genome shotgun (WGS) entry which is preliminary data.</text>
</comment>
<feature type="disulfide bond" evidence="2">
    <location>
        <begin position="151"/>
        <end position="169"/>
    </location>
</feature>
<feature type="domain" description="MAM" evidence="4">
    <location>
        <begin position="1042"/>
        <end position="1202"/>
    </location>
</feature>
<feature type="domain" description="MAM" evidence="4">
    <location>
        <begin position="2178"/>
        <end position="2339"/>
    </location>
</feature>
<dbReference type="PRINTS" id="PR00261">
    <property type="entry name" value="LDLRECEPTOR"/>
</dbReference>
<feature type="disulfide bond" evidence="2">
    <location>
        <begin position="1819"/>
        <end position="1831"/>
    </location>
</feature>
<feature type="compositionally biased region" description="Polar residues" evidence="3">
    <location>
        <begin position="2206"/>
        <end position="2219"/>
    </location>
</feature>